<dbReference type="GO" id="GO:0009446">
    <property type="term" value="P:putrescine biosynthetic process"/>
    <property type="evidence" value="ECO:0007669"/>
    <property type="project" value="InterPro"/>
</dbReference>
<name>A7ZBU9_CAMC1</name>
<evidence type="ECO:0000256" key="1">
    <source>
        <dbReference type="ARBA" id="ARBA00022801"/>
    </source>
</evidence>
<dbReference type="Gene3D" id="3.75.10.10">
    <property type="entry name" value="L-arginine/glycine Amidinotransferase, Chain A"/>
    <property type="match status" value="1"/>
</dbReference>
<dbReference type="EMBL" id="CP000792">
    <property type="protein sequence ID" value="EAT98838.1"/>
    <property type="molecule type" value="Genomic_DNA"/>
</dbReference>
<organism evidence="2 3">
    <name type="scientific">Campylobacter concisus (strain 13826)</name>
    <dbReference type="NCBI Taxonomy" id="360104"/>
    <lineage>
        <taxon>Bacteria</taxon>
        <taxon>Pseudomonadati</taxon>
        <taxon>Campylobacterota</taxon>
        <taxon>Epsilonproteobacteria</taxon>
        <taxon>Campylobacterales</taxon>
        <taxon>Campylobacteraceae</taxon>
        <taxon>Campylobacter</taxon>
    </lineage>
</organism>
<dbReference type="SUPFAM" id="SSF55909">
    <property type="entry name" value="Pentein"/>
    <property type="match status" value="1"/>
</dbReference>
<dbReference type="OrthoDB" id="7871381at2"/>
<dbReference type="eggNOG" id="COG2957">
    <property type="taxonomic scope" value="Bacteria"/>
</dbReference>
<dbReference type="AlphaFoldDB" id="A7ZBU9"/>
<dbReference type="PANTHER" id="PTHR31377">
    <property type="entry name" value="AGMATINE DEIMINASE-RELATED"/>
    <property type="match status" value="1"/>
</dbReference>
<protein>
    <submittedName>
        <fullName evidence="2">Peptidyl-arginine deiminase</fullName>
    </submittedName>
</protein>
<dbReference type="GO" id="GO:0004668">
    <property type="term" value="F:protein-arginine deiminase activity"/>
    <property type="evidence" value="ECO:0007669"/>
    <property type="project" value="InterPro"/>
</dbReference>
<reference evidence="3" key="1">
    <citation type="submission" date="2007-10" db="EMBL/GenBank/DDBJ databases">
        <title>Genome sequence of Campylobacter concisus 13826 isolated from human feces.</title>
        <authorList>
            <person name="Fouts D.E."/>
            <person name="Mongodin E.F."/>
            <person name="Puiu D."/>
            <person name="Sebastian Y."/>
            <person name="Miller W.G."/>
            <person name="Mandrell R.E."/>
            <person name="On S."/>
            <person name="Nelson K.E."/>
        </authorList>
    </citation>
    <scope>NUCLEOTIDE SEQUENCE [LARGE SCALE GENOMIC DNA]</scope>
    <source>
        <strain evidence="3">13826</strain>
    </source>
</reference>
<keyword evidence="1" id="KW-0378">Hydrolase</keyword>
<dbReference type="PANTHER" id="PTHR31377:SF0">
    <property type="entry name" value="AGMATINE DEIMINASE-RELATED"/>
    <property type="match status" value="1"/>
</dbReference>
<dbReference type="HOGENOM" id="CLU_051978_1_0_7"/>
<dbReference type="Pfam" id="PF04371">
    <property type="entry name" value="PAD_porph"/>
    <property type="match status" value="1"/>
</dbReference>
<dbReference type="Proteomes" id="UP000001121">
    <property type="component" value="Chromosome"/>
</dbReference>
<dbReference type="STRING" id="360104.CCC13826_0816"/>
<sequence>MQPTILLSTLLAKHHTTAKSLCQIFDRHGVKYEFLETKDIWMRDFMPILLDDGRLISYDYDPDYLKDEKYSHLRTKIQPLKEHINLVIDGGNFVRLGGKAIMTDKIFRENPSKTKAEIVRTIKQKCALNELIIIPKQPYDMLGHSDAMVRWIDENSVLVNDFSNESKSFNDRLIKALKKSGLDVKFMKYKEGFFTKKRDWGAYLNFIKIKDILIVPIYGIDDDDVALQQIKKVYSSYRVETINLSEIIELGGALHCITAEKFGR</sequence>
<dbReference type="InterPro" id="IPR007466">
    <property type="entry name" value="Peptidyl-Arg-deiminase_porph"/>
</dbReference>
<dbReference type="KEGG" id="cco:CCC13826_0816"/>
<proteinExistence type="predicted"/>
<evidence type="ECO:0000313" key="2">
    <source>
        <dbReference type="EMBL" id="EAT98838.1"/>
    </source>
</evidence>
<evidence type="ECO:0000313" key="3">
    <source>
        <dbReference type="Proteomes" id="UP000001121"/>
    </source>
</evidence>
<gene>
    <name evidence="2" type="ORF">CCC13826_0816</name>
</gene>
<accession>A7ZBU9</accession>
<dbReference type="RefSeq" id="WP_012001258.1">
    <property type="nucleotide sequence ID" value="NC_009802.2"/>
</dbReference>